<proteinExistence type="inferred from homology"/>
<dbReference type="OMA" id="FNCRTIV"/>
<dbReference type="PROSITE" id="PS50216">
    <property type="entry name" value="DHHC"/>
    <property type="match status" value="1"/>
</dbReference>
<evidence type="ECO:0000313" key="13">
    <source>
        <dbReference type="Proteomes" id="UP000006671"/>
    </source>
</evidence>
<keyword evidence="6" id="KW-0564">Palmitate</keyword>
<dbReference type="GeneID" id="8859601"/>
<keyword evidence="5 10" id="KW-0472">Membrane</keyword>
<dbReference type="EMBL" id="GG738858">
    <property type="protein sequence ID" value="EFC46640.1"/>
    <property type="molecule type" value="Genomic_DNA"/>
</dbReference>
<dbReference type="KEGG" id="ngr:NAEGRDRAFT_3077"/>
<feature type="non-terminal residue" evidence="12">
    <location>
        <position position="1"/>
    </location>
</feature>
<dbReference type="OrthoDB" id="10267274at2759"/>
<dbReference type="PANTHER" id="PTHR22883:SF43">
    <property type="entry name" value="PALMITOYLTRANSFERASE APP"/>
    <property type="match status" value="1"/>
</dbReference>
<dbReference type="PANTHER" id="PTHR22883">
    <property type="entry name" value="ZINC FINGER DHHC DOMAIN CONTAINING PROTEIN"/>
    <property type="match status" value="1"/>
</dbReference>
<keyword evidence="7" id="KW-0449">Lipoprotein</keyword>
<gene>
    <name evidence="12" type="ORF">NAEGRDRAFT_3077</name>
</gene>
<comment type="subcellular location">
    <subcellularLocation>
        <location evidence="1">Endomembrane system</location>
        <topology evidence="1">Multi-pass membrane protein</topology>
    </subcellularLocation>
</comment>
<dbReference type="RefSeq" id="XP_002679384.1">
    <property type="nucleotide sequence ID" value="XM_002679338.1"/>
</dbReference>
<feature type="transmembrane region" description="Helical" evidence="10">
    <location>
        <begin position="173"/>
        <end position="201"/>
    </location>
</feature>
<organism evidence="13">
    <name type="scientific">Naegleria gruberi</name>
    <name type="common">Amoeba</name>
    <dbReference type="NCBI Taxonomy" id="5762"/>
    <lineage>
        <taxon>Eukaryota</taxon>
        <taxon>Discoba</taxon>
        <taxon>Heterolobosea</taxon>
        <taxon>Tetramitia</taxon>
        <taxon>Eutetramitia</taxon>
        <taxon>Vahlkampfiidae</taxon>
        <taxon>Naegleria</taxon>
    </lineage>
</organism>
<evidence type="ECO:0000259" key="11">
    <source>
        <dbReference type="Pfam" id="PF01529"/>
    </source>
</evidence>
<evidence type="ECO:0000256" key="9">
    <source>
        <dbReference type="ARBA" id="ARBA00048048"/>
    </source>
</evidence>
<dbReference type="STRING" id="5762.D2V935"/>
<dbReference type="AlphaFoldDB" id="D2V935"/>
<dbReference type="GO" id="GO:0005783">
    <property type="term" value="C:endoplasmic reticulum"/>
    <property type="evidence" value="ECO:0007669"/>
    <property type="project" value="TreeGrafter"/>
</dbReference>
<keyword evidence="4 10" id="KW-1133">Transmembrane helix</keyword>
<evidence type="ECO:0000256" key="8">
    <source>
        <dbReference type="ARBA" id="ARBA00023315"/>
    </source>
</evidence>
<sequence>LKLYEGWIGNNTLCCQGRLILGPDRKLFIITLVLIFLPAIAYGPVIMPHFILFIHPAVGVVLLVLPLIGFILMMVGLFYTSFTDPGIIPRRKYFDKNIAGAIENNSRKMEPPPFQKVYLNSKDVVELKYCATCEIYRPPRASHCRRCDNCVEKFDHHCPWTGTCIGRRNYRSFILFIFSTTITSWFVILVCVAHTVLVWIYYFNLNDVVLDKVSNSIRYSIGGIIIMIYIFLSQFFVGSLSVFHSFLISSGQTTYE</sequence>
<keyword evidence="8 10" id="KW-0012">Acyltransferase</keyword>
<protein>
    <recommendedName>
        <fullName evidence="10">Palmitoyltransferase</fullName>
        <ecNumber evidence="10">2.3.1.225</ecNumber>
    </recommendedName>
</protein>
<dbReference type="GO" id="GO:0019706">
    <property type="term" value="F:protein-cysteine S-palmitoyltransferase activity"/>
    <property type="evidence" value="ECO:0007669"/>
    <property type="project" value="UniProtKB-EC"/>
</dbReference>
<name>D2V935_NAEGR</name>
<evidence type="ECO:0000256" key="3">
    <source>
        <dbReference type="ARBA" id="ARBA00022692"/>
    </source>
</evidence>
<feature type="transmembrane region" description="Helical" evidence="10">
    <location>
        <begin position="27"/>
        <end position="51"/>
    </location>
</feature>
<evidence type="ECO:0000256" key="1">
    <source>
        <dbReference type="ARBA" id="ARBA00004127"/>
    </source>
</evidence>
<dbReference type="InterPro" id="IPR039859">
    <property type="entry name" value="PFA4/ZDH16/20/ERF2-like"/>
</dbReference>
<evidence type="ECO:0000256" key="10">
    <source>
        <dbReference type="RuleBase" id="RU079119"/>
    </source>
</evidence>
<dbReference type="VEuPathDB" id="AmoebaDB:NAEGRDRAFT_3077"/>
<dbReference type="GO" id="GO:0006612">
    <property type="term" value="P:protein targeting to membrane"/>
    <property type="evidence" value="ECO:0007669"/>
    <property type="project" value="TreeGrafter"/>
</dbReference>
<feature type="transmembrane region" description="Helical" evidence="10">
    <location>
        <begin position="221"/>
        <end position="243"/>
    </location>
</feature>
<evidence type="ECO:0000256" key="7">
    <source>
        <dbReference type="ARBA" id="ARBA00023288"/>
    </source>
</evidence>
<keyword evidence="13" id="KW-1185">Reference proteome</keyword>
<feature type="transmembrane region" description="Helical" evidence="10">
    <location>
        <begin position="57"/>
        <end position="82"/>
    </location>
</feature>
<dbReference type="Pfam" id="PF01529">
    <property type="entry name" value="DHHC"/>
    <property type="match status" value="1"/>
</dbReference>
<dbReference type="Proteomes" id="UP000006671">
    <property type="component" value="Unassembled WGS sequence"/>
</dbReference>
<evidence type="ECO:0000256" key="6">
    <source>
        <dbReference type="ARBA" id="ARBA00023139"/>
    </source>
</evidence>
<accession>D2V935</accession>
<reference evidence="12 13" key="1">
    <citation type="journal article" date="2010" name="Cell">
        <title>The genome of Naegleria gruberi illuminates early eukaryotic versatility.</title>
        <authorList>
            <person name="Fritz-Laylin L.K."/>
            <person name="Prochnik S.E."/>
            <person name="Ginger M.L."/>
            <person name="Dacks J.B."/>
            <person name="Carpenter M.L."/>
            <person name="Field M.C."/>
            <person name="Kuo A."/>
            <person name="Paredez A."/>
            <person name="Chapman J."/>
            <person name="Pham J."/>
            <person name="Shu S."/>
            <person name="Neupane R."/>
            <person name="Cipriano M."/>
            <person name="Mancuso J."/>
            <person name="Tu H."/>
            <person name="Salamov A."/>
            <person name="Lindquist E."/>
            <person name="Shapiro H."/>
            <person name="Lucas S."/>
            <person name="Grigoriev I.V."/>
            <person name="Cande W.Z."/>
            <person name="Fulton C."/>
            <person name="Rokhsar D.S."/>
            <person name="Dawson S.C."/>
        </authorList>
    </citation>
    <scope>NUCLEOTIDE SEQUENCE [LARGE SCALE GENOMIC DNA]</scope>
    <source>
        <strain evidence="12 13">NEG-M</strain>
    </source>
</reference>
<feature type="non-terminal residue" evidence="12">
    <location>
        <position position="256"/>
    </location>
</feature>
<evidence type="ECO:0000256" key="4">
    <source>
        <dbReference type="ARBA" id="ARBA00022989"/>
    </source>
</evidence>
<comment type="domain">
    <text evidence="10">The DHHC domain is required for palmitoyltransferase activity.</text>
</comment>
<evidence type="ECO:0000313" key="12">
    <source>
        <dbReference type="EMBL" id="EFC46640.1"/>
    </source>
</evidence>
<dbReference type="FunCoup" id="D2V935">
    <property type="interactions" value="182"/>
</dbReference>
<keyword evidence="2 10" id="KW-0808">Transferase</keyword>
<dbReference type="EC" id="2.3.1.225" evidence="10"/>
<dbReference type="eggNOG" id="KOG1311">
    <property type="taxonomic scope" value="Eukaryota"/>
</dbReference>
<feature type="domain" description="Palmitoyltransferase DHHC" evidence="11">
    <location>
        <begin position="126"/>
        <end position="256"/>
    </location>
</feature>
<evidence type="ECO:0000256" key="2">
    <source>
        <dbReference type="ARBA" id="ARBA00022679"/>
    </source>
</evidence>
<comment type="catalytic activity">
    <reaction evidence="9 10">
        <text>L-cysteinyl-[protein] + hexadecanoyl-CoA = S-hexadecanoyl-L-cysteinyl-[protein] + CoA</text>
        <dbReference type="Rhea" id="RHEA:36683"/>
        <dbReference type="Rhea" id="RHEA-COMP:10131"/>
        <dbReference type="Rhea" id="RHEA-COMP:11032"/>
        <dbReference type="ChEBI" id="CHEBI:29950"/>
        <dbReference type="ChEBI" id="CHEBI:57287"/>
        <dbReference type="ChEBI" id="CHEBI:57379"/>
        <dbReference type="ChEBI" id="CHEBI:74151"/>
        <dbReference type="EC" id="2.3.1.225"/>
    </reaction>
</comment>
<dbReference type="GO" id="GO:0005794">
    <property type="term" value="C:Golgi apparatus"/>
    <property type="evidence" value="ECO:0007669"/>
    <property type="project" value="TreeGrafter"/>
</dbReference>
<comment type="similarity">
    <text evidence="10">Belongs to the DHHC palmitoyltransferase family.</text>
</comment>
<dbReference type="InterPro" id="IPR001594">
    <property type="entry name" value="Palmitoyltrfase_DHHC"/>
</dbReference>
<evidence type="ECO:0000256" key="5">
    <source>
        <dbReference type="ARBA" id="ARBA00023136"/>
    </source>
</evidence>
<keyword evidence="3 10" id="KW-0812">Transmembrane</keyword>
<dbReference type="InParanoid" id="D2V935"/>